<proteinExistence type="inferred from homology"/>
<sequence>MIGWIRVTVRGHSMSPTLGNGQRLLARRLRRDPRRNDIIVFRVADDQLPHRIKRVAAIAGDPLPDWLAPSMPDVPHVPAGHVAVAGDNPRSQDSRQLGLVHRRDIVGTVSRFPRGGVVT</sequence>
<feature type="domain" description="Peptidase S26" evidence="4">
    <location>
        <begin position="76"/>
        <end position="110"/>
    </location>
</feature>
<protein>
    <submittedName>
        <fullName evidence="5">S26 family signal peptidase</fullName>
    </submittedName>
</protein>
<dbReference type="Proteomes" id="UP000295258">
    <property type="component" value="Unassembled WGS sequence"/>
</dbReference>
<dbReference type="PANTHER" id="PTHR43390:SF1">
    <property type="entry name" value="CHLOROPLAST PROCESSING PEPTIDASE"/>
    <property type="match status" value="1"/>
</dbReference>
<gene>
    <name evidence="5" type="ORF">E1292_38785</name>
</gene>
<evidence type="ECO:0000259" key="4">
    <source>
        <dbReference type="Pfam" id="PF10502"/>
    </source>
</evidence>
<dbReference type="RefSeq" id="WP_132603259.1">
    <property type="nucleotide sequence ID" value="NZ_SMKO01000167.1"/>
</dbReference>
<dbReference type="PRINTS" id="PR00727">
    <property type="entry name" value="LEADERPTASE"/>
</dbReference>
<feature type="domain" description="Peptidase S26" evidence="4">
    <location>
        <begin position="6"/>
        <end position="61"/>
    </location>
</feature>
<comment type="similarity">
    <text evidence="2">Belongs to the peptidase S26 family.</text>
</comment>
<accession>A0A4R4UUE3</accession>
<organism evidence="5 6">
    <name type="scientific">Nonomuraea deserti</name>
    <dbReference type="NCBI Taxonomy" id="1848322"/>
    <lineage>
        <taxon>Bacteria</taxon>
        <taxon>Bacillati</taxon>
        <taxon>Actinomycetota</taxon>
        <taxon>Actinomycetes</taxon>
        <taxon>Streptosporangiales</taxon>
        <taxon>Streptosporangiaceae</taxon>
        <taxon>Nonomuraea</taxon>
    </lineage>
</organism>
<comment type="subcellular location">
    <subcellularLocation>
        <location evidence="1">Cell membrane</location>
        <topology evidence="1">Single-pass type II membrane protein</topology>
    </subcellularLocation>
</comment>
<dbReference type="PANTHER" id="PTHR43390">
    <property type="entry name" value="SIGNAL PEPTIDASE I"/>
    <property type="match status" value="1"/>
</dbReference>
<evidence type="ECO:0000256" key="2">
    <source>
        <dbReference type="ARBA" id="ARBA00009370"/>
    </source>
</evidence>
<feature type="active site" evidence="3">
    <location>
        <position position="53"/>
    </location>
</feature>
<keyword evidence="6" id="KW-1185">Reference proteome</keyword>
<dbReference type="SUPFAM" id="SSF51306">
    <property type="entry name" value="LexA/Signal peptidase"/>
    <property type="match status" value="1"/>
</dbReference>
<dbReference type="InterPro" id="IPR036286">
    <property type="entry name" value="LexA/Signal_pep-like_sf"/>
</dbReference>
<dbReference type="InterPro" id="IPR000223">
    <property type="entry name" value="Pept_S26A_signal_pept_1"/>
</dbReference>
<evidence type="ECO:0000313" key="6">
    <source>
        <dbReference type="Proteomes" id="UP000295258"/>
    </source>
</evidence>
<dbReference type="AlphaFoldDB" id="A0A4R4UUE3"/>
<feature type="active site" evidence="3">
    <location>
        <position position="13"/>
    </location>
</feature>
<dbReference type="GO" id="GO:0005886">
    <property type="term" value="C:plasma membrane"/>
    <property type="evidence" value="ECO:0007669"/>
    <property type="project" value="UniProtKB-SubCell"/>
</dbReference>
<evidence type="ECO:0000256" key="3">
    <source>
        <dbReference type="PIRSR" id="PIRSR600223-1"/>
    </source>
</evidence>
<name>A0A4R4UUE3_9ACTN</name>
<dbReference type="GO" id="GO:0006465">
    <property type="term" value="P:signal peptide processing"/>
    <property type="evidence" value="ECO:0007669"/>
    <property type="project" value="InterPro"/>
</dbReference>
<dbReference type="GO" id="GO:0004252">
    <property type="term" value="F:serine-type endopeptidase activity"/>
    <property type="evidence" value="ECO:0007669"/>
    <property type="project" value="InterPro"/>
</dbReference>
<dbReference type="Pfam" id="PF10502">
    <property type="entry name" value="Peptidase_S26"/>
    <property type="match status" value="2"/>
</dbReference>
<comment type="caution">
    <text evidence="5">The sequence shown here is derived from an EMBL/GenBank/DDBJ whole genome shotgun (WGS) entry which is preliminary data.</text>
</comment>
<dbReference type="Gene3D" id="2.10.109.10">
    <property type="entry name" value="Umud Fragment, subunit A"/>
    <property type="match status" value="1"/>
</dbReference>
<dbReference type="EMBL" id="SMKO01000167">
    <property type="protein sequence ID" value="TDC96087.1"/>
    <property type="molecule type" value="Genomic_DNA"/>
</dbReference>
<reference evidence="5 6" key="1">
    <citation type="submission" date="2019-03" db="EMBL/GenBank/DDBJ databases">
        <title>Draft genome sequences of novel Actinobacteria.</title>
        <authorList>
            <person name="Sahin N."/>
            <person name="Ay H."/>
            <person name="Saygin H."/>
        </authorList>
    </citation>
    <scope>NUCLEOTIDE SEQUENCE [LARGE SCALE GENOMIC DNA]</scope>
    <source>
        <strain evidence="5 6">KC310</strain>
    </source>
</reference>
<evidence type="ECO:0000313" key="5">
    <source>
        <dbReference type="EMBL" id="TDC96087.1"/>
    </source>
</evidence>
<evidence type="ECO:0000256" key="1">
    <source>
        <dbReference type="ARBA" id="ARBA00004401"/>
    </source>
</evidence>
<dbReference type="CDD" id="cd06462">
    <property type="entry name" value="Peptidase_S24_S26"/>
    <property type="match status" value="1"/>
</dbReference>
<dbReference type="InterPro" id="IPR019533">
    <property type="entry name" value="Peptidase_S26"/>
</dbReference>